<dbReference type="PANTHER" id="PTHR18901:SF38">
    <property type="entry name" value="PSEUDOURIDINE-5'-PHOSPHATASE"/>
    <property type="match status" value="1"/>
</dbReference>
<dbReference type="GO" id="GO:0016787">
    <property type="term" value="F:hydrolase activity"/>
    <property type="evidence" value="ECO:0007669"/>
    <property type="project" value="UniProtKB-KW"/>
</dbReference>
<keyword evidence="1" id="KW-0378">Hydrolase</keyword>
<dbReference type="EMBL" id="JAVRHL010000001">
    <property type="protein sequence ID" value="MDT0681888.1"/>
    <property type="molecule type" value="Genomic_DNA"/>
</dbReference>
<sequence length="221" mass="23573">MLPRLVIFDCDGVLVDSELLSAEVLLDVVREAGGRIEAADVYERFLGRSMASVVEILRDEHDCELTEAHLLQIRQRLFARFETDLGAIPHVAEAIARIGAPVCVASSSQPERIRLSLSLTGLLPLFEGRIYSATMVPRGKPAPDLFLHAAARMGADPAECVVIEDSVAGLRAARAAGMRTLAFTGGSHAAPARLHEKVVSLSPDAVVDDMRGLADALAALG</sequence>
<keyword evidence="2" id="KW-1185">Reference proteome</keyword>
<dbReference type="Proteomes" id="UP001265259">
    <property type="component" value="Unassembled WGS sequence"/>
</dbReference>
<organism evidence="1 2">
    <name type="scientific">Tropicimonas omnivorans</name>
    <dbReference type="NCBI Taxonomy" id="3075590"/>
    <lineage>
        <taxon>Bacteria</taxon>
        <taxon>Pseudomonadati</taxon>
        <taxon>Pseudomonadota</taxon>
        <taxon>Alphaproteobacteria</taxon>
        <taxon>Rhodobacterales</taxon>
        <taxon>Roseobacteraceae</taxon>
        <taxon>Tropicimonas</taxon>
    </lineage>
</organism>
<dbReference type="RefSeq" id="WP_311689641.1">
    <property type="nucleotide sequence ID" value="NZ_JAVRHL010000001.1"/>
</dbReference>
<dbReference type="InterPro" id="IPR036412">
    <property type="entry name" value="HAD-like_sf"/>
</dbReference>
<dbReference type="Gene3D" id="1.10.150.240">
    <property type="entry name" value="Putative phosphatase, domain 2"/>
    <property type="match status" value="1"/>
</dbReference>
<dbReference type="InterPro" id="IPR023198">
    <property type="entry name" value="PGP-like_dom2"/>
</dbReference>
<protein>
    <submittedName>
        <fullName evidence="1">HAD family hydrolase</fullName>
        <ecNumber evidence="1">3.1.3.-</ecNumber>
    </submittedName>
</protein>
<dbReference type="NCBIfam" id="TIGR01509">
    <property type="entry name" value="HAD-SF-IA-v3"/>
    <property type="match status" value="1"/>
</dbReference>
<dbReference type="SUPFAM" id="SSF56784">
    <property type="entry name" value="HAD-like"/>
    <property type="match status" value="1"/>
</dbReference>
<dbReference type="PANTHER" id="PTHR18901">
    <property type="entry name" value="2-DEOXYGLUCOSE-6-PHOSPHATE PHOSPHATASE 2"/>
    <property type="match status" value="1"/>
</dbReference>
<dbReference type="SFLD" id="SFLDS00003">
    <property type="entry name" value="Haloacid_Dehalogenase"/>
    <property type="match status" value="1"/>
</dbReference>
<dbReference type="InterPro" id="IPR023214">
    <property type="entry name" value="HAD_sf"/>
</dbReference>
<evidence type="ECO:0000313" key="2">
    <source>
        <dbReference type="Proteomes" id="UP001265259"/>
    </source>
</evidence>
<dbReference type="InterPro" id="IPR006439">
    <property type="entry name" value="HAD-SF_hydro_IA"/>
</dbReference>
<comment type="caution">
    <text evidence="1">The sequence shown here is derived from an EMBL/GenBank/DDBJ whole genome shotgun (WGS) entry which is preliminary data.</text>
</comment>
<dbReference type="Pfam" id="PF00702">
    <property type="entry name" value="Hydrolase"/>
    <property type="match status" value="1"/>
</dbReference>
<name>A0ABU3DDU0_9RHOB</name>
<dbReference type="SFLD" id="SFLDG01129">
    <property type="entry name" value="C1.5:_HAD__Beta-PGM__Phosphata"/>
    <property type="match status" value="1"/>
</dbReference>
<dbReference type="Gene3D" id="3.40.50.1000">
    <property type="entry name" value="HAD superfamily/HAD-like"/>
    <property type="match status" value="1"/>
</dbReference>
<reference evidence="1 2" key="1">
    <citation type="submission" date="2023-09" db="EMBL/GenBank/DDBJ databases">
        <authorList>
            <person name="Rey-Velasco X."/>
        </authorList>
    </citation>
    <scope>NUCLEOTIDE SEQUENCE [LARGE SCALE GENOMIC DNA]</scope>
    <source>
        <strain evidence="1 2">F158</strain>
    </source>
</reference>
<dbReference type="CDD" id="cd07526">
    <property type="entry name" value="HAD_BPGM_like"/>
    <property type="match status" value="1"/>
</dbReference>
<gene>
    <name evidence="1" type="ORF">RM543_04255</name>
</gene>
<dbReference type="EC" id="3.1.3.-" evidence="1"/>
<proteinExistence type="predicted"/>
<evidence type="ECO:0000313" key="1">
    <source>
        <dbReference type="EMBL" id="MDT0681888.1"/>
    </source>
</evidence>
<accession>A0ABU3DDU0</accession>